<evidence type="ECO:0000313" key="2">
    <source>
        <dbReference type="EMBL" id="KAG5560576.1"/>
    </source>
</evidence>
<evidence type="ECO:0000256" key="1">
    <source>
        <dbReference type="SAM" id="MobiDB-lite"/>
    </source>
</evidence>
<dbReference type="AlphaFoldDB" id="A0AAV6L8K1"/>
<feature type="compositionally biased region" description="Basic and acidic residues" evidence="1">
    <location>
        <begin position="105"/>
        <end position="116"/>
    </location>
</feature>
<gene>
    <name evidence="2" type="ORF">RHGRI_003782</name>
</gene>
<feature type="region of interest" description="Disordered" evidence="1">
    <location>
        <begin position="1"/>
        <end position="30"/>
    </location>
</feature>
<dbReference type="Proteomes" id="UP000823749">
    <property type="component" value="Chromosome 2"/>
</dbReference>
<keyword evidence="3" id="KW-1185">Reference proteome</keyword>
<organism evidence="2 3">
    <name type="scientific">Rhododendron griersonianum</name>
    <dbReference type="NCBI Taxonomy" id="479676"/>
    <lineage>
        <taxon>Eukaryota</taxon>
        <taxon>Viridiplantae</taxon>
        <taxon>Streptophyta</taxon>
        <taxon>Embryophyta</taxon>
        <taxon>Tracheophyta</taxon>
        <taxon>Spermatophyta</taxon>
        <taxon>Magnoliopsida</taxon>
        <taxon>eudicotyledons</taxon>
        <taxon>Gunneridae</taxon>
        <taxon>Pentapetalae</taxon>
        <taxon>asterids</taxon>
        <taxon>Ericales</taxon>
        <taxon>Ericaceae</taxon>
        <taxon>Ericoideae</taxon>
        <taxon>Rhodoreae</taxon>
        <taxon>Rhododendron</taxon>
    </lineage>
</organism>
<proteinExistence type="predicted"/>
<feature type="region of interest" description="Disordered" evidence="1">
    <location>
        <begin position="105"/>
        <end position="144"/>
    </location>
</feature>
<evidence type="ECO:0000313" key="3">
    <source>
        <dbReference type="Proteomes" id="UP000823749"/>
    </source>
</evidence>
<accession>A0AAV6L8K1</accession>
<name>A0AAV6L8K1_9ERIC</name>
<comment type="caution">
    <text evidence="2">The sequence shown here is derived from an EMBL/GenBank/DDBJ whole genome shotgun (WGS) entry which is preliminary data.</text>
</comment>
<reference evidence="2" key="1">
    <citation type="submission" date="2020-08" db="EMBL/GenBank/DDBJ databases">
        <title>Plant Genome Project.</title>
        <authorList>
            <person name="Zhang R.-G."/>
        </authorList>
    </citation>
    <scope>NUCLEOTIDE SEQUENCE</scope>
    <source>
        <strain evidence="2">WSP0</strain>
        <tissue evidence="2">Leaf</tissue>
    </source>
</reference>
<sequence>MKREREQIQRRKLLNGRGSQGAIPVGEEREAKERESARILYKSLLRDVEEGVDIFAQIQNPHEARLASPPPPNLFEQRLGYLTNLLDLIADQDLSEKDTVVDAAAKETGARERKDTGNSGWDTGQARRGQGDREEPFGTPPGVPGHGMAVMVEAQGEQMDDIDYRAPHDQCRPARRGQGDREEPFGTPTGVPGHGMAVMVEAQGEQMDDIEHHMINAAQSKIGLGDVLTLPAE</sequence>
<protein>
    <submittedName>
        <fullName evidence="2">Uncharacterized protein</fullName>
    </submittedName>
</protein>
<feature type="region of interest" description="Disordered" evidence="1">
    <location>
        <begin position="171"/>
        <end position="194"/>
    </location>
</feature>
<feature type="compositionally biased region" description="Basic and acidic residues" evidence="1">
    <location>
        <begin position="171"/>
        <end position="184"/>
    </location>
</feature>
<dbReference type="EMBL" id="JACTNZ010000002">
    <property type="protein sequence ID" value="KAG5560576.1"/>
    <property type="molecule type" value="Genomic_DNA"/>
</dbReference>